<proteinExistence type="predicted"/>
<organism evidence="2 3">
    <name type="scientific">Hominifimenecus microfluidus</name>
    <dbReference type="NCBI Taxonomy" id="2885348"/>
    <lineage>
        <taxon>Bacteria</taxon>
        <taxon>Bacillati</taxon>
        <taxon>Bacillota</taxon>
        <taxon>Clostridia</taxon>
        <taxon>Lachnospirales</taxon>
        <taxon>Lachnospiraceae</taxon>
        <taxon>Hominifimenecus</taxon>
    </lineage>
</organism>
<dbReference type="InterPro" id="IPR048844">
    <property type="entry name" value="LpdD_chaperone-like"/>
</dbReference>
<dbReference type="Proteomes" id="UP001198182">
    <property type="component" value="Unassembled WGS sequence"/>
</dbReference>
<sequence length="121" mass="12963">MTFQKELSCGMLYVNILRVGEDCQILLSGGSRPHIGCTVLAVPRPSLSGDGHTSATSSVLNVTGHKDEAICRYLAEKAAAAYGCIVCCSGGFHVDHITEDQICELMSALDEVPLETYQKSQ</sequence>
<feature type="domain" description="Prenylated flavin chaperone LpdD-like" evidence="1">
    <location>
        <begin position="13"/>
        <end position="117"/>
    </location>
</feature>
<reference evidence="2" key="1">
    <citation type="submission" date="2021-10" db="EMBL/GenBank/DDBJ databases">
        <title>Anaerobic single-cell dispensing facilitates the cultivation of human gut bacteria.</title>
        <authorList>
            <person name="Afrizal A."/>
        </authorList>
    </citation>
    <scope>NUCLEOTIDE SEQUENCE</scope>
    <source>
        <strain evidence="2">CLA-AA-H215</strain>
    </source>
</reference>
<evidence type="ECO:0000313" key="2">
    <source>
        <dbReference type="EMBL" id="MCC2230967.1"/>
    </source>
</evidence>
<name>A0AAE3EAB9_9FIRM</name>
<dbReference type="AlphaFoldDB" id="A0AAE3EAB9"/>
<protein>
    <recommendedName>
        <fullName evidence="1">Prenylated flavin chaperone LpdD-like domain-containing protein</fullName>
    </recommendedName>
</protein>
<keyword evidence="3" id="KW-1185">Reference proteome</keyword>
<evidence type="ECO:0000259" key="1">
    <source>
        <dbReference type="Pfam" id="PF21758"/>
    </source>
</evidence>
<evidence type="ECO:0000313" key="3">
    <source>
        <dbReference type="Proteomes" id="UP001198182"/>
    </source>
</evidence>
<dbReference type="Pfam" id="PF21758">
    <property type="entry name" value="PAC_bac"/>
    <property type="match status" value="1"/>
</dbReference>
<dbReference type="RefSeq" id="WP_308453503.1">
    <property type="nucleotide sequence ID" value="NZ_JAJEQR010000020.1"/>
</dbReference>
<comment type="caution">
    <text evidence="2">The sequence shown here is derived from an EMBL/GenBank/DDBJ whole genome shotgun (WGS) entry which is preliminary data.</text>
</comment>
<gene>
    <name evidence="2" type="ORF">LKD81_08145</name>
</gene>
<dbReference type="EMBL" id="JAJEQR010000020">
    <property type="protein sequence ID" value="MCC2230967.1"/>
    <property type="molecule type" value="Genomic_DNA"/>
</dbReference>
<accession>A0AAE3EAB9</accession>